<dbReference type="FunFam" id="3.30.200.20:FF:000040">
    <property type="entry name" value="Dual specificity mitogen-activated protein kinase kinase"/>
    <property type="match status" value="1"/>
</dbReference>
<sequence length="943" mass="103596">MSAAARMRLAAEAAEAAEAAKHRKPLILKAAVKQVEVAPPPPEMAFLESVGARIERCEKEGQIDLAVSIYRTALPMFNSALEHGGPYTGTILAVREEAFAILKMASKRLKAKVESGTIKGSALDETIKRAALIDAALKDTPPPPQPKVVAFAHGWRGERAQRLALRHEEKAHEEKARGESVLKEPVTGSEEPNMDLDRAGFEADKFVAHLLQTKTMKEVVNYRDTMHAENKQMISAIIGNATMLAEQLDARGHAEKLEKDNQEAALVYEQFVVVDMDGWMRATGQIRKKICSRFEELDAMVDELDRSIRGVSSETLRLESHLYRPIKVKLDEGNRTKQNLAKVQFVGSLPKTLQGCVQNGEFDLAAKYYALGLKLLDVVDRSAQKAAEKAREAAEQAKSVAEKVAAEKAAKLMIDGDAPIGLTAEELAMMIYLQENSSDSSASDPSAATFAATVKIRDECAMIMHTARLRLEMRLEERGLNAAARSDAKLSLGLIDCAIRGDAKGFDLGQDLGHLAKEVSWISREVLLEIRMEANLVMHSARLRLESKLAEPDLTSRGIQETKAQLKKVEQMLHTALVTTLQRDDEDDDIGGLPPTPSIAHPGSEADQMAQSFMLSQSGSFHTNDFKVNKGGLTVGKNPSPDFAAGAASRSAGSSVQSLADLETLNELGAGASGTVFRTRHRLTGEILAVKQVTILDKPKRDQVVTELKMLMSHNGCPWIVSLYQAFYEEAKVYTVLEFMDGGSVADLVEKHKDAGLRDERELGKIGLQVLNGLNYLHKEMHQVHRDLKPANIMLKANGAVKIADFGISSQLDSTGAHCSTFVGTTCYMSPERLSGEHYNYTADIWAFGIILLELAQGKYPYPEADSYFKLLEQIMDGPAPNVPEEEDFSPALAEFLRVCLDKLPTLRPAAQELIRHPFLRQYPLDDEMLLSIFDGMNISMGS</sequence>
<feature type="region of interest" description="Disordered" evidence="12">
    <location>
        <begin position="169"/>
        <end position="195"/>
    </location>
</feature>
<dbReference type="SUPFAM" id="SSF56112">
    <property type="entry name" value="Protein kinase-like (PK-like)"/>
    <property type="match status" value="1"/>
</dbReference>
<dbReference type="Pfam" id="PF00069">
    <property type="entry name" value="Pkinase"/>
    <property type="match status" value="1"/>
</dbReference>
<feature type="compositionally biased region" description="Basic and acidic residues" evidence="12">
    <location>
        <begin position="169"/>
        <end position="182"/>
    </location>
</feature>
<dbReference type="EMBL" id="JWZX01001559">
    <property type="protein sequence ID" value="KOO33267.1"/>
    <property type="molecule type" value="Genomic_DNA"/>
</dbReference>
<comment type="catalytic activity">
    <reaction evidence="10">
        <text>L-tyrosyl-[protein] + ATP = O-phospho-L-tyrosyl-[protein] + ADP + H(+)</text>
        <dbReference type="Rhea" id="RHEA:10596"/>
        <dbReference type="Rhea" id="RHEA-COMP:10136"/>
        <dbReference type="Rhea" id="RHEA-COMP:20101"/>
        <dbReference type="ChEBI" id="CHEBI:15378"/>
        <dbReference type="ChEBI" id="CHEBI:30616"/>
        <dbReference type="ChEBI" id="CHEBI:46858"/>
        <dbReference type="ChEBI" id="CHEBI:61978"/>
        <dbReference type="ChEBI" id="CHEBI:456216"/>
        <dbReference type="EC" id="2.7.12.2"/>
    </reaction>
</comment>
<dbReference type="SMART" id="SM00220">
    <property type="entry name" value="S_TKc"/>
    <property type="match status" value="1"/>
</dbReference>
<dbReference type="OrthoDB" id="10252354at2759"/>
<evidence type="ECO:0000256" key="9">
    <source>
        <dbReference type="ARBA" id="ARBA00049299"/>
    </source>
</evidence>
<dbReference type="Gene3D" id="3.30.200.20">
    <property type="entry name" value="Phosphorylase Kinase, domain 1"/>
    <property type="match status" value="1"/>
</dbReference>
<evidence type="ECO:0000256" key="4">
    <source>
        <dbReference type="ARBA" id="ARBA00022777"/>
    </source>
</evidence>
<keyword evidence="15" id="KW-1185">Reference proteome</keyword>
<evidence type="ECO:0000256" key="8">
    <source>
        <dbReference type="ARBA" id="ARBA00049014"/>
    </source>
</evidence>
<gene>
    <name evidence="14" type="ORF">Ctob_006808</name>
</gene>
<evidence type="ECO:0000256" key="6">
    <source>
        <dbReference type="ARBA" id="ARBA00038035"/>
    </source>
</evidence>
<comment type="catalytic activity">
    <reaction evidence="8">
        <text>L-seryl-[protein] + ATP = O-phospho-L-seryl-[protein] + ADP + H(+)</text>
        <dbReference type="Rhea" id="RHEA:17989"/>
        <dbReference type="Rhea" id="RHEA-COMP:9863"/>
        <dbReference type="Rhea" id="RHEA-COMP:11604"/>
        <dbReference type="ChEBI" id="CHEBI:15378"/>
        <dbReference type="ChEBI" id="CHEBI:29999"/>
        <dbReference type="ChEBI" id="CHEBI:30616"/>
        <dbReference type="ChEBI" id="CHEBI:83421"/>
        <dbReference type="ChEBI" id="CHEBI:456216"/>
        <dbReference type="EC" id="2.7.12.2"/>
    </reaction>
</comment>
<feature type="domain" description="Protein kinase" evidence="13">
    <location>
        <begin position="662"/>
        <end position="920"/>
    </location>
</feature>
<evidence type="ECO:0000256" key="12">
    <source>
        <dbReference type="SAM" id="MobiDB-lite"/>
    </source>
</evidence>
<comment type="catalytic activity">
    <reaction evidence="9">
        <text>L-threonyl-[protein] + ATP = O-phospho-L-threonyl-[protein] + ADP + H(+)</text>
        <dbReference type="Rhea" id="RHEA:46608"/>
        <dbReference type="Rhea" id="RHEA-COMP:11060"/>
        <dbReference type="Rhea" id="RHEA-COMP:11605"/>
        <dbReference type="ChEBI" id="CHEBI:15378"/>
        <dbReference type="ChEBI" id="CHEBI:30013"/>
        <dbReference type="ChEBI" id="CHEBI:30616"/>
        <dbReference type="ChEBI" id="CHEBI:61977"/>
        <dbReference type="ChEBI" id="CHEBI:456216"/>
        <dbReference type="EC" id="2.7.12.2"/>
    </reaction>
</comment>
<dbReference type="PANTHER" id="PTHR48013:SF9">
    <property type="entry name" value="DUAL SPECIFICITY MITOGEN-ACTIVATED PROTEIN KINASE KINASE 5"/>
    <property type="match status" value="1"/>
</dbReference>
<proteinExistence type="inferred from homology"/>
<keyword evidence="5 11" id="KW-0067">ATP-binding</keyword>
<evidence type="ECO:0000256" key="10">
    <source>
        <dbReference type="ARBA" id="ARBA00051693"/>
    </source>
</evidence>
<evidence type="ECO:0000256" key="11">
    <source>
        <dbReference type="PROSITE-ProRule" id="PRU10141"/>
    </source>
</evidence>
<dbReference type="PANTHER" id="PTHR48013">
    <property type="entry name" value="DUAL SPECIFICITY MITOGEN-ACTIVATED PROTEIN KINASE KINASE 5-RELATED"/>
    <property type="match status" value="1"/>
</dbReference>
<dbReference type="Gene3D" id="1.10.510.10">
    <property type="entry name" value="Transferase(Phosphotransferase) domain 1"/>
    <property type="match status" value="1"/>
</dbReference>
<dbReference type="PROSITE" id="PS50011">
    <property type="entry name" value="PROTEIN_KINASE_DOM"/>
    <property type="match status" value="1"/>
</dbReference>
<keyword evidence="1" id="KW-0723">Serine/threonine-protein kinase</keyword>
<evidence type="ECO:0000256" key="3">
    <source>
        <dbReference type="ARBA" id="ARBA00022741"/>
    </source>
</evidence>
<evidence type="ECO:0000313" key="15">
    <source>
        <dbReference type="Proteomes" id="UP000037460"/>
    </source>
</evidence>
<comment type="caution">
    <text evidence="14">The sequence shown here is derived from an EMBL/GenBank/DDBJ whole genome shotgun (WGS) entry which is preliminary data.</text>
</comment>
<evidence type="ECO:0000256" key="7">
    <source>
        <dbReference type="ARBA" id="ARBA00038999"/>
    </source>
</evidence>
<dbReference type="InterPro" id="IPR000719">
    <property type="entry name" value="Prot_kinase_dom"/>
</dbReference>
<comment type="similarity">
    <text evidence="6">Belongs to the protein kinase superfamily. STE Ser/Thr protein kinase family. MAP kinase kinase subfamily.</text>
</comment>
<keyword evidence="3 11" id="KW-0547">Nucleotide-binding</keyword>
<evidence type="ECO:0000259" key="13">
    <source>
        <dbReference type="PROSITE" id="PS50011"/>
    </source>
</evidence>
<name>A0A0M0K3S2_9EUKA</name>
<feature type="binding site" evidence="11">
    <location>
        <position position="691"/>
    </location>
    <ligand>
        <name>ATP</name>
        <dbReference type="ChEBI" id="CHEBI:30616"/>
    </ligand>
</feature>
<accession>A0A0M0K3S2</accession>
<dbReference type="GO" id="GO:0004674">
    <property type="term" value="F:protein serine/threonine kinase activity"/>
    <property type="evidence" value="ECO:0007669"/>
    <property type="project" value="UniProtKB-KW"/>
</dbReference>
<evidence type="ECO:0000256" key="2">
    <source>
        <dbReference type="ARBA" id="ARBA00022679"/>
    </source>
</evidence>
<dbReference type="GO" id="GO:0005524">
    <property type="term" value="F:ATP binding"/>
    <property type="evidence" value="ECO:0007669"/>
    <property type="project" value="UniProtKB-UniRule"/>
</dbReference>
<protein>
    <recommendedName>
        <fullName evidence="7">mitogen-activated protein kinase kinase</fullName>
        <ecNumber evidence="7">2.7.12.2</ecNumber>
    </recommendedName>
</protein>
<dbReference type="Proteomes" id="UP000037460">
    <property type="component" value="Unassembled WGS sequence"/>
</dbReference>
<keyword evidence="2" id="KW-0808">Transferase</keyword>
<evidence type="ECO:0000256" key="1">
    <source>
        <dbReference type="ARBA" id="ARBA00022527"/>
    </source>
</evidence>
<evidence type="ECO:0000256" key="5">
    <source>
        <dbReference type="ARBA" id="ARBA00022840"/>
    </source>
</evidence>
<dbReference type="PROSITE" id="PS00107">
    <property type="entry name" value="PROTEIN_KINASE_ATP"/>
    <property type="match status" value="1"/>
</dbReference>
<dbReference type="CDD" id="cd06623">
    <property type="entry name" value="PKc_MAPKK_plant_like"/>
    <property type="match status" value="1"/>
</dbReference>
<organism evidence="14 15">
    <name type="scientific">Chrysochromulina tobinii</name>
    <dbReference type="NCBI Taxonomy" id="1460289"/>
    <lineage>
        <taxon>Eukaryota</taxon>
        <taxon>Haptista</taxon>
        <taxon>Haptophyta</taxon>
        <taxon>Prymnesiophyceae</taxon>
        <taxon>Prymnesiales</taxon>
        <taxon>Chrysochromulinaceae</taxon>
        <taxon>Chrysochromulina</taxon>
    </lineage>
</organism>
<dbReference type="GO" id="GO:0004708">
    <property type="term" value="F:MAP kinase kinase activity"/>
    <property type="evidence" value="ECO:0007669"/>
    <property type="project" value="UniProtKB-EC"/>
</dbReference>
<dbReference type="InterPro" id="IPR017441">
    <property type="entry name" value="Protein_kinase_ATP_BS"/>
</dbReference>
<dbReference type="EC" id="2.7.12.2" evidence="7"/>
<evidence type="ECO:0000313" key="14">
    <source>
        <dbReference type="EMBL" id="KOO33267.1"/>
    </source>
</evidence>
<keyword evidence="4 14" id="KW-0418">Kinase</keyword>
<dbReference type="InterPro" id="IPR011009">
    <property type="entry name" value="Kinase-like_dom_sf"/>
</dbReference>
<reference evidence="15" key="1">
    <citation type="journal article" date="2015" name="PLoS Genet.">
        <title>Genome Sequence and Transcriptome Analyses of Chrysochromulina tobin: Metabolic Tools for Enhanced Algal Fitness in the Prominent Order Prymnesiales (Haptophyceae).</title>
        <authorList>
            <person name="Hovde B.T."/>
            <person name="Deodato C.R."/>
            <person name="Hunsperger H.M."/>
            <person name="Ryken S.A."/>
            <person name="Yost W."/>
            <person name="Jha R.K."/>
            <person name="Patterson J."/>
            <person name="Monnat R.J. Jr."/>
            <person name="Barlow S.B."/>
            <person name="Starkenburg S.R."/>
            <person name="Cattolico R.A."/>
        </authorList>
    </citation>
    <scope>NUCLEOTIDE SEQUENCE</scope>
    <source>
        <strain evidence="15">CCMP291</strain>
    </source>
</reference>
<dbReference type="AlphaFoldDB" id="A0A0M0K3S2"/>